<protein>
    <submittedName>
        <fullName evidence="1">Uncharacterized protein</fullName>
    </submittedName>
</protein>
<sequence length="97" mass="12048">MFMNKNILPNIKRIDKILSLCSDNPQLVHFPLESLNSYRNKQNLRKYKHYFELYKKYKKIFLDKKKDINNSMEMLHELCQYFFVSKKKRKKKKKEKK</sequence>
<accession>A0A0L0CTJ1</accession>
<reference evidence="2" key="2">
    <citation type="submission" date="2015-07" db="EMBL/GenBank/DDBJ databases">
        <title>The genome sequence of Plasmodium falciparum RAJ116.</title>
        <authorList>
            <consortium name="The Broad Institute Genome Sequencing Platform"/>
            <person name="Volkman S.K."/>
            <person name="Neafsey D.E."/>
            <person name="Dash A.P."/>
            <person name="Chitnis C.E."/>
            <person name="Hartl D.L."/>
            <person name="Young S.K."/>
            <person name="Kodira C.D."/>
            <person name="Zeng Q."/>
            <person name="Koehrsen M."/>
            <person name="Godfrey P."/>
            <person name="Alvarado L."/>
            <person name="Berlin A."/>
            <person name="Borenstein D."/>
            <person name="Chen Z."/>
            <person name="Engels R."/>
            <person name="Freedman E."/>
            <person name="Gellesch M."/>
            <person name="Goldberg J."/>
            <person name="Griggs A."/>
            <person name="Gujja S."/>
            <person name="Heiman D."/>
            <person name="Hepburn T."/>
            <person name="Howarth C."/>
            <person name="Jen D."/>
            <person name="Larson L."/>
            <person name="Lewis B."/>
            <person name="Mehta T."/>
            <person name="Park D."/>
            <person name="Pearson M."/>
            <person name="Roberts A."/>
            <person name="Saif S."/>
            <person name="Shea T."/>
            <person name="Shenoy N."/>
            <person name="Sisk P."/>
            <person name="Stolte C."/>
            <person name="Sykes S."/>
            <person name="Walk T."/>
            <person name="White J."/>
            <person name="Yandava C."/>
            <person name="Wirth D.F."/>
            <person name="Nusbaum C."/>
            <person name="Birren B."/>
        </authorList>
    </citation>
    <scope>NUCLEOTIDE SEQUENCE [LARGE SCALE GENOMIC DNA]</scope>
    <source>
        <strain evidence="2">RAJ116</strain>
    </source>
</reference>
<gene>
    <name evidence="1" type="ORF">PFLG_00517</name>
</gene>
<dbReference type="AlphaFoldDB" id="A0A0L0CTJ1"/>
<reference evidence="2" key="1">
    <citation type="submission" date="2015-07" db="EMBL/GenBank/DDBJ databases">
        <title>Annotation of Plasmodium falciparum RAJ116.</title>
        <authorList>
            <consortium name="The Broad Institute Genome Sequencing Platform"/>
            <person name="Volkman S.K."/>
            <person name="Neafsey D.E."/>
            <person name="Dash A.P."/>
            <person name="Chitnis C.E."/>
            <person name="Hartl D.L."/>
            <person name="Young S.K."/>
            <person name="Zeng Q."/>
            <person name="Koehrsen M."/>
            <person name="Alvarado L."/>
            <person name="Berlin A."/>
            <person name="Borenstein D."/>
            <person name="Chapman S.B."/>
            <person name="Chen Z."/>
            <person name="Engels R."/>
            <person name="Freedman E."/>
            <person name="Gellesch M."/>
            <person name="Goldberg J."/>
            <person name="Griggs A."/>
            <person name="Gujja S."/>
            <person name="Heilman E.R."/>
            <person name="Heiman D.I."/>
            <person name="Howarth C."/>
            <person name="Jen D."/>
            <person name="Larson L."/>
            <person name="Mehta T."/>
            <person name="Neiman D."/>
            <person name="Park D."/>
            <person name="Pearson M."/>
            <person name="Roberts A."/>
            <person name="Saif S."/>
            <person name="Shea T."/>
            <person name="Shenoy N."/>
            <person name="Sisk P."/>
            <person name="Stolte C."/>
            <person name="Sykes S."/>
            <person name="Walk T."/>
            <person name="White J."/>
            <person name="Yandava C."/>
            <person name="Haas B."/>
            <person name="Henn M.R."/>
            <person name="Nusbaum C."/>
            <person name="Birren B."/>
        </authorList>
    </citation>
    <scope>NUCLEOTIDE SEQUENCE [LARGE SCALE GENOMIC DNA]</scope>
    <source>
        <strain evidence="2">RAJ116</strain>
    </source>
</reference>
<dbReference type="Proteomes" id="UP000054566">
    <property type="component" value="Unassembled WGS sequence"/>
</dbReference>
<evidence type="ECO:0000313" key="1">
    <source>
        <dbReference type="EMBL" id="KNC35526.1"/>
    </source>
</evidence>
<name>A0A0L0CTJ1_PLAFA</name>
<dbReference type="EMBL" id="GG663857">
    <property type="protein sequence ID" value="KNC35526.1"/>
    <property type="molecule type" value="Genomic_DNA"/>
</dbReference>
<evidence type="ECO:0000313" key="2">
    <source>
        <dbReference type="Proteomes" id="UP000054566"/>
    </source>
</evidence>
<proteinExistence type="predicted"/>
<organism evidence="1 2">
    <name type="scientific">Plasmodium falciparum RAJ116</name>
    <dbReference type="NCBI Taxonomy" id="580058"/>
    <lineage>
        <taxon>Eukaryota</taxon>
        <taxon>Sar</taxon>
        <taxon>Alveolata</taxon>
        <taxon>Apicomplexa</taxon>
        <taxon>Aconoidasida</taxon>
        <taxon>Haemosporida</taxon>
        <taxon>Plasmodiidae</taxon>
        <taxon>Plasmodium</taxon>
        <taxon>Plasmodium (Laverania)</taxon>
    </lineage>
</organism>